<dbReference type="SUPFAM" id="SSF88723">
    <property type="entry name" value="PIN domain-like"/>
    <property type="match status" value="1"/>
</dbReference>
<evidence type="ECO:0000313" key="4">
    <source>
        <dbReference type="EMBL" id="QHT35982.1"/>
    </source>
</evidence>
<dbReference type="SUPFAM" id="SSF47807">
    <property type="entry name" value="5' to 3' exonuclease, C-terminal subdomain"/>
    <property type="match status" value="1"/>
</dbReference>
<dbReference type="AlphaFoldDB" id="A0A6C0F4B3"/>
<evidence type="ECO:0000256" key="2">
    <source>
        <dbReference type="ARBA" id="ARBA00022801"/>
    </source>
</evidence>
<dbReference type="InterPro" id="IPR029060">
    <property type="entry name" value="PIN-like_dom_sf"/>
</dbReference>
<dbReference type="EMBL" id="MN739029">
    <property type="protein sequence ID" value="QHT35982.1"/>
    <property type="molecule type" value="Genomic_DNA"/>
</dbReference>
<evidence type="ECO:0000259" key="3">
    <source>
        <dbReference type="SMART" id="SM00475"/>
    </source>
</evidence>
<dbReference type="Pfam" id="PF02739">
    <property type="entry name" value="5_3_exonuc_N"/>
    <property type="match status" value="1"/>
</dbReference>
<dbReference type="InterPro" id="IPR038969">
    <property type="entry name" value="FEN"/>
</dbReference>
<dbReference type="GO" id="GO:0008409">
    <property type="term" value="F:5'-3' exonuclease activity"/>
    <property type="evidence" value="ECO:0007669"/>
    <property type="project" value="InterPro"/>
</dbReference>
<dbReference type="Gene3D" id="1.10.150.20">
    <property type="entry name" value="5' to 3' exonuclease, C-terminal subdomain"/>
    <property type="match status" value="1"/>
</dbReference>
<dbReference type="InterPro" id="IPR002421">
    <property type="entry name" value="5-3_exonuclease"/>
</dbReference>
<accession>A0A6C0F4B3</accession>
<evidence type="ECO:0000256" key="1">
    <source>
        <dbReference type="ARBA" id="ARBA00022722"/>
    </source>
</evidence>
<reference evidence="4" key="1">
    <citation type="journal article" date="2020" name="Nature">
        <title>Giant virus diversity and host interactions through global metagenomics.</title>
        <authorList>
            <person name="Schulz F."/>
            <person name="Roux S."/>
            <person name="Paez-Espino D."/>
            <person name="Jungbluth S."/>
            <person name="Walsh D.A."/>
            <person name="Denef V.J."/>
            <person name="McMahon K.D."/>
            <person name="Konstantinidis K.T."/>
            <person name="Eloe-Fadrosh E.A."/>
            <person name="Kyrpides N.C."/>
            <person name="Woyke T."/>
        </authorList>
    </citation>
    <scope>NUCLEOTIDE SEQUENCE</scope>
    <source>
        <strain evidence="4">GVMAG-M-3300009182-46</strain>
    </source>
</reference>
<dbReference type="PANTHER" id="PTHR42646:SF2">
    <property type="entry name" value="5'-3' EXONUCLEASE FAMILY PROTEIN"/>
    <property type="match status" value="1"/>
</dbReference>
<name>A0A6C0F4B3_9ZZZZ</name>
<dbReference type="InterPro" id="IPR036279">
    <property type="entry name" value="5-3_exonuclease_C_sf"/>
</dbReference>
<dbReference type="SMART" id="SM00475">
    <property type="entry name" value="53EXOc"/>
    <property type="match status" value="1"/>
</dbReference>
<dbReference type="Gene3D" id="3.40.50.1010">
    <property type="entry name" value="5'-nuclease"/>
    <property type="match status" value="1"/>
</dbReference>
<dbReference type="GO" id="GO:0033567">
    <property type="term" value="P:DNA replication, Okazaki fragment processing"/>
    <property type="evidence" value="ECO:0007669"/>
    <property type="project" value="InterPro"/>
</dbReference>
<proteinExistence type="predicted"/>
<organism evidence="4">
    <name type="scientific">viral metagenome</name>
    <dbReference type="NCBI Taxonomy" id="1070528"/>
    <lineage>
        <taxon>unclassified sequences</taxon>
        <taxon>metagenomes</taxon>
        <taxon>organismal metagenomes</taxon>
    </lineage>
</organism>
<dbReference type="GO" id="GO:0017108">
    <property type="term" value="F:5'-flap endonuclease activity"/>
    <property type="evidence" value="ECO:0007669"/>
    <property type="project" value="InterPro"/>
</dbReference>
<dbReference type="GO" id="GO:0003677">
    <property type="term" value="F:DNA binding"/>
    <property type="evidence" value="ECO:0007669"/>
    <property type="project" value="InterPro"/>
</dbReference>
<protein>
    <recommendedName>
        <fullName evidence="3">5'-3' exonuclease domain-containing protein</fullName>
    </recommendedName>
</protein>
<keyword evidence="2" id="KW-0378">Hydrolase</keyword>
<dbReference type="PANTHER" id="PTHR42646">
    <property type="entry name" value="FLAP ENDONUCLEASE XNI"/>
    <property type="match status" value="1"/>
</dbReference>
<dbReference type="InterPro" id="IPR020046">
    <property type="entry name" value="5-3_exonucl_a-hlix_arch_N"/>
</dbReference>
<keyword evidence="1" id="KW-0540">Nuclease</keyword>
<feature type="domain" description="5'-3' exonuclease" evidence="3">
    <location>
        <begin position="18"/>
        <end position="278"/>
    </location>
</feature>
<sequence length="288" mass="34014">MKNAFEAMKPANSEVTNSNPIFIFIDGSYYCFYRYYSLLTWWKNAYPEEELKDPFANEKFVEKFRKTFVEHIEKIPQKLNVHKQPHSIIVGKDCKRENIWRHQLFDKYKANRDYKEDVFMGGPFFEMAYKDNLFAVAGARAILSHPKLEADDCIALSVKHILAKYQDCQIYIITSDKDYLQLLEPRVKIFNLAFKNLEEQKSYPGDPKLQLFCKIVTGDPSDNIPQVLSKCGDKTAIKLYNDRAKFEERLKKEDAWEKFERNQRLVNFDFIPEDLKAEFMANFCKQSL</sequence>